<dbReference type="AlphaFoldDB" id="A0A368N5D6"/>
<dbReference type="FunFam" id="3.40.50.300:FF:000221">
    <property type="entry name" value="Multidrug ABC transporter ATP-binding protein"/>
    <property type="match status" value="1"/>
</dbReference>
<evidence type="ECO:0000256" key="7">
    <source>
        <dbReference type="ARBA" id="ARBA00022989"/>
    </source>
</evidence>
<dbReference type="OrthoDB" id="282259at2157"/>
<evidence type="ECO:0000313" key="13">
    <source>
        <dbReference type="Proteomes" id="UP000252189"/>
    </source>
</evidence>
<evidence type="ECO:0000256" key="6">
    <source>
        <dbReference type="ARBA" id="ARBA00022840"/>
    </source>
</evidence>
<accession>A0A368N5D6</accession>
<reference evidence="12 13" key="1">
    <citation type="submission" date="2018-07" db="EMBL/GenBank/DDBJ databases">
        <title>Genome sequences of Haloplanus salinus JCM 18368T.</title>
        <authorList>
            <person name="Kim Y.B."/>
            <person name="Roh S.W."/>
        </authorList>
    </citation>
    <scope>NUCLEOTIDE SEQUENCE [LARGE SCALE GENOMIC DNA]</scope>
    <source>
        <strain evidence="12 13">JCM 18368</strain>
    </source>
</reference>
<keyword evidence="6 12" id="KW-0067">ATP-binding</keyword>
<comment type="subcellular location">
    <subcellularLocation>
        <location evidence="1">Cell membrane</location>
        <topology evidence="1">Multi-pass membrane protein</topology>
    </subcellularLocation>
</comment>
<dbReference type="SMART" id="SM00382">
    <property type="entry name" value="AAA"/>
    <property type="match status" value="1"/>
</dbReference>
<dbReference type="GO" id="GO:0140359">
    <property type="term" value="F:ABC-type transporter activity"/>
    <property type="evidence" value="ECO:0007669"/>
    <property type="project" value="InterPro"/>
</dbReference>
<organism evidence="12 13">
    <name type="scientific">Haloplanus salinus</name>
    <dbReference type="NCBI Taxonomy" id="1126245"/>
    <lineage>
        <taxon>Archaea</taxon>
        <taxon>Methanobacteriati</taxon>
        <taxon>Methanobacteriota</taxon>
        <taxon>Stenosarchaea group</taxon>
        <taxon>Halobacteria</taxon>
        <taxon>Halobacteriales</taxon>
        <taxon>Haloferacaceae</taxon>
        <taxon>Haloplanus</taxon>
    </lineage>
</organism>
<keyword evidence="7 9" id="KW-1133">Transmembrane helix</keyword>
<dbReference type="InterPro" id="IPR003439">
    <property type="entry name" value="ABC_transporter-like_ATP-bd"/>
</dbReference>
<feature type="transmembrane region" description="Helical" evidence="9">
    <location>
        <begin position="89"/>
        <end position="111"/>
    </location>
</feature>
<dbReference type="PROSITE" id="PS50929">
    <property type="entry name" value="ABC_TM1F"/>
    <property type="match status" value="1"/>
</dbReference>
<dbReference type="InterPro" id="IPR011527">
    <property type="entry name" value="ABC1_TM_dom"/>
</dbReference>
<comment type="caution">
    <text evidence="12">The sequence shown here is derived from an EMBL/GenBank/DDBJ whole genome shotgun (WGS) entry which is preliminary data.</text>
</comment>
<feature type="transmembrane region" description="Helical" evidence="9">
    <location>
        <begin position="172"/>
        <end position="190"/>
    </location>
</feature>
<evidence type="ECO:0000256" key="3">
    <source>
        <dbReference type="ARBA" id="ARBA00022475"/>
    </source>
</evidence>
<evidence type="ECO:0000256" key="2">
    <source>
        <dbReference type="ARBA" id="ARBA00022448"/>
    </source>
</evidence>
<evidence type="ECO:0000256" key="9">
    <source>
        <dbReference type="SAM" id="Phobius"/>
    </source>
</evidence>
<feature type="transmembrane region" description="Helical" evidence="9">
    <location>
        <begin position="37"/>
        <end position="69"/>
    </location>
</feature>
<dbReference type="InterPro" id="IPR027417">
    <property type="entry name" value="P-loop_NTPase"/>
</dbReference>
<evidence type="ECO:0000259" key="10">
    <source>
        <dbReference type="PROSITE" id="PS50893"/>
    </source>
</evidence>
<feature type="transmembrane region" description="Helical" evidence="9">
    <location>
        <begin position="196"/>
        <end position="216"/>
    </location>
</feature>
<dbReference type="PANTHER" id="PTHR24221:SF654">
    <property type="entry name" value="ATP-BINDING CASSETTE SUB-FAMILY B MEMBER 6"/>
    <property type="match status" value="1"/>
</dbReference>
<proteinExistence type="predicted"/>
<dbReference type="PROSITE" id="PS00211">
    <property type="entry name" value="ABC_TRANSPORTER_1"/>
    <property type="match status" value="1"/>
</dbReference>
<evidence type="ECO:0000256" key="5">
    <source>
        <dbReference type="ARBA" id="ARBA00022741"/>
    </source>
</evidence>
<feature type="transmembrane region" description="Helical" evidence="9">
    <location>
        <begin position="278"/>
        <end position="301"/>
    </location>
</feature>
<dbReference type="Pfam" id="PF00664">
    <property type="entry name" value="ABC_membrane"/>
    <property type="match status" value="1"/>
</dbReference>
<keyword evidence="3" id="KW-1003">Cell membrane</keyword>
<dbReference type="InterPro" id="IPR017871">
    <property type="entry name" value="ABC_transporter-like_CS"/>
</dbReference>
<name>A0A368N5D6_9EURY</name>
<keyword evidence="13" id="KW-1185">Reference proteome</keyword>
<feature type="domain" description="ABC transporter" evidence="10">
    <location>
        <begin position="378"/>
        <end position="611"/>
    </location>
</feature>
<keyword evidence="4 9" id="KW-0812">Transmembrane</keyword>
<dbReference type="Gene3D" id="3.40.50.300">
    <property type="entry name" value="P-loop containing nucleotide triphosphate hydrolases"/>
    <property type="match status" value="1"/>
</dbReference>
<gene>
    <name evidence="12" type="ORF">DU504_17115</name>
</gene>
<evidence type="ECO:0000256" key="4">
    <source>
        <dbReference type="ARBA" id="ARBA00022692"/>
    </source>
</evidence>
<dbReference type="GO" id="GO:0005524">
    <property type="term" value="F:ATP binding"/>
    <property type="evidence" value="ECO:0007669"/>
    <property type="project" value="UniProtKB-KW"/>
</dbReference>
<dbReference type="Proteomes" id="UP000252189">
    <property type="component" value="Unassembled WGS sequence"/>
</dbReference>
<dbReference type="SUPFAM" id="SSF52540">
    <property type="entry name" value="P-loop containing nucleoside triphosphate hydrolases"/>
    <property type="match status" value="1"/>
</dbReference>
<protein>
    <submittedName>
        <fullName evidence="12">ABC transporter ATP-binding protein</fullName>
    </submittedName>
</protein>
<evidence type="ECO:0000259" key="11">
    <source>
        <dbReference type="PROSITE" id="PS50929"/>
    </source>
</evidence>
<dbReference type="Gene3D" id="1.20.1560.10">
    <property type="entry name" value="ABC transporter type 1, transmembrane domain"/>
    <property type="match status" value="1"/>
</dbReference>
<keyword evidence="5" id="KW-0547">Nucleotide-binding</keyword>
<dbReference type="InterPro" id="IPR036640">
    <property type="entry name" value="ABC1_TM_sf"/>
</dbReference>
<dbReference type="PROSITE" id="PS50893">
    <property type="entry name" value="ABC_TRANSPORTER_2"/>
    <property type="match status" value="1"/>
</dbReference>
<dbReference type="RefSeq" id="WP_114450633.1">
    <property type="nucleotide sequence ID" value="NZ_QPHM01000003.1"/>
</dbReference>
<dbReference type="PANTHER" id="PTHR24221">
    <property type="entry name" value="ATP-BINDING CASSETTE SUB-FAMILY B"/>
    <property type="match status" value="1"/>
</dbReference>
<dbReference type="CDD" id="cd18565">
    <property type="entry name" value="ABC_6TM_exporter_like"/>
    <property type="match status" value="1"/>
</dbReference>
<dbReference type="GO" id="GO:0016887">
    <property type="term" value="F:ATP hydrolysis activity"/>
    <property type="evidence" value="ECO:0007669"/>
    <property type="project" value="InterPro"/>
</dbReference>
<keyword evidence="2" id="KW-0813">Transport</keyword>
<evidence type="ECO:0000256" key="8">
    <source>
        <dbReference type="ARBA" id="ARBA00023136"/>
    </source>
</evidence>
<keyword evidence="8 9" id="KW-0472">Membrane</keyword>
<dbReference type="InterPro" id="IPR039421">
    <property type="entry name" value="Type_1_exporter"/>
</dbReference>
<dbReference type="InterPro" id="IPR003593">
    <property type="entry name" value="AAA+_ATPase"/>
</dbReference>
<dbReference type="Pfam" id="PF00005">
    <property type="entry name" value="ABC_tran"/>
    <property type="match status" value="1"/>
</dbReference>
<feature type="domain" description="ABC transmembrane type-1" evidence="11">
    <location>
        <begin position="39"/>
        <end position="344"/>
    </location>
</feature>
<dbReference type="SUPFAM" id="SSF90123">
    <property type="entry name" value="ABC transporter transmembrane region"/>
    <property type="match status" value="1"/>
</dbReference>
<dbReference type="GO" id="GO:0005886">
    <property type="term" value="C:plasma membrane"/>
    <property type="evidence" value="ECO:0007669"/>
    <property type="project" value="UniProtKB-SubCell"/>
</dbReference>
<evidence type="ECO:0000313" key="12">
    <source>
        <dbReference type="EMBL" id="RCU44459.1"/>
    </source>
</evidence>
<dbReference type="EMBL" id="QPHM01000003">
    <property type="protein sequence ID" value="RCU44459.1"/>
    <property type="molecule type" value="Genomic_DNA"/>
</dbReference>
<evidence type="ECO:0000256" key="1">
    <source>
        <dbReference type="ARBA" id="ARBA00004651"/>
    </source>
</evidence>
<sequence>MPSDHEPSSHALPDRSESWSGNPIWRLYTTYGAGRRYAVVGAVATVLGRAFGLIPAFVIGLTVDAIFLAERSYALPFVPDRLVPNTDVGLLYLSIAILLGAAAVGAVASWVEDWGWSVFAQRVQRNLRVDAYERLQDLELAYFTGQRTGDLMSVLNNDVNALETFLRDGLSATLWVLATVVGIGVILVGLNAPLAAVTLLPIPVLAAFTLLFTRLIEPRYLSIREEIGDLNSRLENNVSGIEVIKSESAEQFETERVAEASDAYLVANLSAIKIRITYFPGLNVISGIGFAITFLVGGLWVLGQPPFGLTGTLTPGAFVTFVIYAQQFLWPIIRLGDAVDDYERAKAAGSRVQGVLLRTPAVLDRPDARPLKMIEGAVTYDAVRFAYSGEPVLTDVDFAVDGGETVGVVGPTGAGKSTLLKLLPRLYDPDEGAVRIDGQDVRDVTLRSLRRSVGYVSQEPFLFFGTVRENIRYGTFDASDDEVERAARRAQAHEFVENLPDGYDTMIGERGVKLSGGQRQRLALARTMLKDPAILVLDEATSAVDTETEALIQTQLAEFAADRTTFVIAHRLSTVRTADRILVLDDGRVTEDGTHEALLETEGLYANFWRVQTGDIASLPRAFIERALRRQAVVGADDGADEGRAN</sequence>